<comment type="caution">
    <text evidence="1">The sequence shown here is derived from an EMBL/GenBank/DDBJ whole genome shotgun (WGS) entry which is preliminary data.</text>
</comment>
<gene>
    <name evidence="1" type="ORF">M5G18_27345</name>
</gene>
<name>A0ABT5PWQ5_9PSED</name>
<protein>
    <recommendedName>
        <fullName evidence="3">Tle cognate immunity protein 4 C-terminal domain-containing protein</fullName>
    </recommendedName>
</protein>
<dbReference type="EMBL" id="JAMDGS010000019">
    <property type="protein sequence ID" value="MDD1128328.1"/>
    <property type="molecule type" value="Genomic_DNA"/>
</dbReference>
<proteinExistence type="predicted"/>
<evidence type="ECO:0000313" key="1">
    <source>
        <dbReference type="EMBL" id="MDD1128328.1"/>
    </source>
</evidence>
<evidence type="ECO:0000313" key="2">
    <source>
        <dbReference type="Proteomes" id="UP001150531"/>
    </source>
</evidence>
<reference evidence="1" key="1">
    <citation type="submission" date="2022-05" db="EMBL/GenBank/DDBJ databases">
        <title>Novel Pseudomonas spp. Isolated from a Rainbow Trout Aquaculture Facility.</title>
        <authorList>
            <person name="Testerman T."/>
            <person name="Graf J."/>
        </authorList>
    </citation>
    <scope>NUCLEOTIDE SEQUENCE</scope>
    <source>
        <strain evidence="1">ID386</strain>
    </source>
</reference>
<evidence type="ECO:0008006" key="3">
    <source>
        <dbReference type="Google" id="ProtNLM"/>
    </source>
</evidence>
<keyword evidence="2" id="KW-1185">Reference proteome</keyword>
<sequence>MTIRVSDVTTRENFDRQRNAIIHETEAYKKILQDDLKTNKRLLETIKRMKYSADIVKNHENEITKLEDQIRQTKTYEHDLGIPDSHVLGSKETPYEFLLWRNNRVFYFNMNKPAENSAQRIKDLAARFEARDLYEVPEGPGVCMPYGFIHDDGKTGFSVKNSLRFTSTPNVIMSLINASQNDPTKPTRGTYDTDYRPGYDAEIWKKSKIMEKFYIGDRMTTLEGWRLDPRPETTEQDRAWFAIAHVGGLASPLIAAQMFTFQKGTDGLKDLVPPPEAVVPRFLKLTQSIREQ</sequence>
<accession>A0ABT5PWQ5</accession>
<organism evidence="1 2">
    <name type="scientific">Pseudomonas aphyarum</name>
    <dbReference type="NCBI Taxonomy" id="2942629"/>
    <lineage>
        <taxon>Bacteria</taxon>
        <taxon>Pseudomonadati</taxon>
        <taxon>Pseudomonadota</taxon>
        <taxon>Gammaproteobacteria</taxon>
        <taxon>Pseudomonadales</taxon>
        <taxon>Pseudomonadaceae</taxon>
        <taxon>Pseudomonas</taxon>
    </lineage>
</organism>
<dbReference type="RefSeq" id="WP_273900247.1">
    <property type="nucleotide sequence ID" value="NZ_JAMDGS010000019.1"/>
</dbReference>
<dbReference type="Proteomes" id="UP001150531">
    <property type="component" value="Unassembled WGS sequence"/>
</dbReference>